<keyword evidence="1" id="KW-0472">Membrane</keyword>
<dbReference type="Proteomes" id="UP000324222">
    <property type="component" value="Unassembled WGS sequence"/>
</dbReference>
<name>A0A5B7F9Q6_PORTR</name>
<keyword evidence="3" id="KW-1185">Reference proteome</keyword>
<gene>
    <name evidence="2" type="ORF">E2C01_035424</name>
</gene>
<comment type="caution">
    <text evidence="2">The sequence shown here is derived from an EMBL/GenBank/DDBJ whole genome shotgun (WGS) entry which is preliminary data.</text>
</comment>
<organism evidence="2 3">
    <name type="scientific">Portunus trituberculatus</name>
    <name type="common">Swimming crab</name>
    <name type="synonym">Neptunus trituberculatus</name>
    <dbReference type="NCBI Taxonomy" id="210409"/>
    <lineage>
        <taxon>Eukaryota</taxon>
        <taxon>Metazoa</taxon>
        <taxon>Ecdysozoa</taxon>
        <taxon>Arthropoda</taxon>
        <taxon>Crustacea</taxon>
        <taxon>Multicrustacea</taxon>
        <taxon>Malacostraca</taxon>
        <taxon>Eumalacostraca</taxon>
        <taxon>Eucarida</taxon>
        <taxon>Decapoda</taxon>
        <taxon>Pleocyemata</taxon>
        <taxon>Brachyura</taxon>
        <taxon>Eubrachyura</taxon>
        <taxon>Portunoidea</taxon>
        <taxon>Portunidae</taxon>
        <taxon>Portuninae</taxon>
        <taxon>Portunus</taxon>
    </lineage>
</organism>
<evidence type="ECO:0000256" key="1">
    <source>
        <dbReference type="SAM" id="Phobius"/>
    </source>
</evidence>
<reference evidence="2 3" key="1">
    <citation type="submission" date="2019-05" db="EMBL/GenBank/DDBJ databases">
        <title>Another draft genome of Portunus trituberculatus and its Hox gene families provides insights of decapod evolution.</title>
        <authorList>
            <person name="Jeong J.-H."/>
            <person name="Song I."/>
            <person name="Kim S."/>
            <person name="Choi T."/>
            <person name="Kim D."/>
            <person name="Ryu S."/>
            <person name="Kim W."/>
        </authorList>
    </citation>
    <scope>NUCLEOTIDE SEQUENCE [LARGE SCALE GENOMIC DNA]</scope>
    <source>
        <tissue evidence="2">Muscle</tissue>
    </source>
</reference>
<feature type="transmembrane region" description="Helical" evidence="1">
    <location>
        <begin position="124"/>
        <end position="145"/>
    </location>
</feature>
<dbReference type="EMBL" id="VSRR010005194">
    <property type="protein sequence ID" value="MPC41818.1"/>
    <property type="molecule type" value="Genomic_DNA"/>
</dbReference>
<evidence type="ECO:0000313" key="2">
    <source>
        <dbReference type="EMBL" id="MPC41818.1"/>
    </source>
</evidence>
<protein>
    <submittedName>
        <fullName evidence="2">Uncharacterized protein</fullName>
    </submittedName>
</protein>
<evidence type="ECO:0000313" key="3">
    <source>
        <dbReference type="Proteomes" id="UP000324222"/>
    </source>
</evidence>
<sequence>MMPQEAAHIQAPTMKQAWRVRKRSLRTSTVSKESSATVPDETVRPVATMRWKRSLSRSNTIPEISVEASRTNVQYAWPFTTAACMSLKPYFFCESEFIKTDRCSKENGISCSIVLTGDNFSSPLGWEVVVVVVVVVLGAAVVVVVRRRPSNPNLRFGPGLGFGLDFGVVMSGNGVSSASSSPSPTLESLLTVLTSEGVRMGVEGEVGDRDEGEESPSGVTTLVSFFRTPLGASTTFITTSPAFSLRSISEAGLTAGVLAVEVVVEVVVVVSGTGGAGADLLTVTFSEVTPTQKTVLSCTKDPL</sequence>
<keyword evidence="1" id="KW-1133">Transmembrane helix</keyword>
<dbReference type="AlphaFoldDB" id="A0A5B7F9Q6"/>
<proteinExistence type="predicted"/>
<accession>A0A5B7F9Q6</accession>
<keyword evidence="1" id="KW-0812">Transmembrane</keyword>